<proteinExistence type="predicted"/>
<reference evidence="3 4" key="1">
    <citation type="journal article" date="2019" name="Extremophiles">
        <title>Biogeography of thermophiles and predominance of Thermus scotoductus in domestic water heaters.</title>
        <authorList>
            <person name="Wilpiszeski R.L."/>
            <person name="Zhang Z."/>
            <person name="House C.H."/>
        </authorList>
    </citation>
    <scope>NUCLEOTIDE SEQUENCE [LARGE SCALE GENOMIC DNA]</scope>
    <source>
        <strain evidence="2 3">27_S27</strain>
        <strain evidence="1 4">34_S34</strain>
    </source>
</reference>
<dbReference type="Proteomes" id="UP000286712">
    <property type="component" value="Unassembled WGS sequence"/>
</dbReference>
<evidence type="ECO:0000313" key="2">
    <source>
        <dbReference type="EMBL" id="RTH26997.1"/>
    </source>
</evidence>
<evidence type="ECO:0000313" key="4">
    <source>
        <dbReference type="Proteomes" id="UP000286734"/>
    </source>
</evidence>
<evidence type="ECO:0000313" key="3">
    <source>
        <dbReference type="Proteomes" id="UP000286712"/>
    </source>
</evidence>
<dbReference type="EMBL" id="PELP01000243">
    <property type="protein sequence ID" value="RTH03376.1"/>
    <property type="molecule type" value="Genomic_DNA"/>
</dbReference>
<dbReference type="RefSeq" id="WP_126200549.1">
    <property type="nucleotide sequence ID" value="NZ_PELP01000243.1"/>
</dbReference>
<gene>
    <name evidence="2" type="ORF">CSW40_03915</name>
    <name evidence="1" type="ORF">CSW47_08760</name>
</gene>
<name>A0A430R7H7_THESC</name>
<organism evidence="1 4">
    <name type="scientific">Thermus scotoductus</name>
    <dbReference type="NCBI Taxonomy" id="37636"/>
    <lineage>
        <taxon>Bacteria</taxon>
        <taxon>Thermotogati</taxon>
        <taxon>Deinococcota</taxon>
        <taxon>Deinococci</taxon>
        <taxon>Thermales</taxon>
        <taxon>Thermaceae</taxon>
        <taxon>Thermus</taxon>
    </lineage>
</organism>
<comment type="caution">
    <text evidence="1">The sequence shown here is derived from an EMBL/GenBank/DDBJ whole genome shotgun (WGS) entry which is preliminary data.</text>
</comment>
<accession>A0A430R7H7</accession>
<dbReference type="EMBL" id="PELW01000083">
    <property type="protein sequence ID" value="RTH26997.1"/>
    <property type="molecule type" value="Genomic_DNA"/>
</dbReference>
<sequence length="131" mass="14908">MRKIELERGTRRPLVFQGELLWEWSSSPDQASSYYSGSLGRWVELAAYLTEGGKYLLHTARHSLLPGEEDAYEVLLFPGPQDLALHLEAHYPKAARDFRETLEAEGELILSESELRLLEGEVALLEAEMDF</sequence>
<dbReference type="Proteomes" id="UP000286734">
    <property type="component" value="Unassembled WGS sequence"/>
</dbReference>
<dbReference type="AlphaFoldDB" id="A0A430R7H7"/>
<protein>
    <submittedName>
        <fullName evidence="1">Uncharacterized protein</fullName>
    </submittedName>
</protein>
<evidence type="ECO:0000313" key="1">
    <source>
        <dbReference type="EMBL" id="RTH03376.1"/>
    </source>
</evidence>